<dbReference type="PANTHER" id="PTHR33512">
    <property type="entry name" value="PROTEIN, PUTATIVE (DUF1191)-RELATED"/>
    <property type="match status" value="1"/>
</dbReference>
<evidence type="ECO:0000256" key="1">
    <source>
        <dbReference type="SAM" id="Phobius"/>
    </source>
</evidence>
<name>A0AAW2MJ00_9LAMI</name>
<proteinExistence type="predicted"/>
<reference evidence="2" key="2">
    <citation type="journal article" date="2024" name="Plant">
        <title>Genomic evolution and insights into agronomic trait innovations of Sesamum species.</title>
        <authorList>
            <person name="Miao H."/>
            <person name="Wang L."/>
            <person name="Qu L."/>
            <person name="Liu H."/>
            <person name="Sun Y."/>
            <person name="Le M."/>
            <person name="Wang Q."/>
            <person name="Wei S."/>
            <person name="Zheng Y."/>
            <person name="Lin W."/>
            <person name="Duan Y."/>
            <person name="Cao H."/>
            <person name="Xiong S."/>
            <person name="Wang X."/>
            <person name="Wei L."/>
            <person name="Li C."/>
            <person name="Ma Q."/>
            <person name="Ju M."/>
            <person name="Zhao R."/>
            <person name="Li G."/>
            <person name="Mu C."/>
            <person name="Tian Q."/>
            <person name="Mei H."/>
            <person name="Zhang T."/>
            <person name="Gao T."/>
            <person name="Zhang H."/>
        </authorList>
    </citation>
    <scope>NUCLEOTIDE SEQUENCE</scope>
    <source>
        <strain evidence="2">G01</strain>
    </source>
</reference>
<dbReference type="AlphaFoldDB" id="A0AAW2MJ00"/>
<gene>
    <name evidence="2" type="ORF">Sangu_1679500</name>
</gene>
<evidence type="ECO:0008006" key="3">
    <source>
        <dbReference type="Google" id="ProtNLM"/>
    </source>
</evidence>
<reference evidence="2" key="1">
    <citation type="submission" date="2020-06" db="EMBL/GenBank/DDBJ databases">
        <authorList>
            <person name="Li T."/>
            <person name="Hu X."/>
            <person name="Zhang T."/>
            <person name="Song X."/>
            <person name="Zhang H."/>
            <person name="Dai N."/>
            <person name="Sheng W."/>
            <person name="Hou X."/>
            <person name="Wei L."/>
        </authorList>
    </citation>
    <scope>NUCLEOTIDE SEQUENCE</scope>
    <source>
        <strain evidence="2">G01</strain>
        <tissue evidence="2">Leaf</tissue>
    </source>
</reference>
<dbReference type="PANTHER" id="PTHR33512:SF1">
    <property type="entry name" value="PROTEIN, PUTATIVE (DUF1191)-RELATED"/>
    <property type="match status" value="1"/>
</dbReference>
<keyword evidence="1" id="KW-0472">Membrane</keyword>
<dbReference type="Pfam" id="PF06697">
    <property type="entry name" value="DUF1191"/>
    <property type="match status" value="1"/>
</dbReference>
<dbReference type="InterPro" id="IPR010605">
    <property type="entry name" value="DUF1191"/>
</dbReference>
<accession>A0AAW2MJ00</accession>
<evidence type="ECO:0000313" key="2">
    <source>
        <dbReference type="EMBL" id="KAL0331340.1"/>
    </source>
</evidence>
<organism evidence="2">
    <name type="scientific">Sesamum angustifolium</name>
    <dbReference type="NCBI Taxonomy" id="2727405"/>
    <lineage>
        <taxon>Eukaryota</taxon>
        <taxon>Viridiplantae</taxon>
        <taxon>Streptophyta</taxon>
        <taxon>Embryophyta</taxon>
        <taxon>Tracheophyta</taxon>
        <taxon>Spermatophyta</taxon>
        <taxon>Magnoliopsida</taxon>
        <taxon>eudicotyledons</taxon>
        <taxon>Gunneridae</taxon>
        <taxon>Pentapetalae</taxon>
        <taxon>asterids</taxon>
        <taxon>lamiids</taxon>
        <taxon>Lamiales</taxon>
        <taxon>Pedaliaceae</taxon>
        <taxon>Sesamum</taxon>
    </lineage>
</organism>
<keyword evidence="1" id="KW-1133">Transmembrane helix</keyword>
<dbReference type="EMBL" id="JACGWK010000010">
    <property type="protein sequence ID" value="KAL0331340.1"/>
    <property type="molecule type" value="Genomic_DNA"/>
</dbReference>
<feature type="transmembrane region" description="Helical" evidence="1">
    <location>
        <begin position="257"/>
        <end position="281"/>
    </location>
</feature>
<dbReference type="GO" id="GO:0016020">
    <property type="term" value="C:membrane"/>
    <property type="evidence" value="ECO:0007669"/>
    <property type="project" value="TreeGrafter"/>
</dbReference>
<protein>
    <recommendedName>
        <fullName evidence="3">Transmembrane protein</fullName>
    </recommendedName>
</protein>
<keyword evidence="1" id="KW-0812">Transmembrane</keyword>
<comment type="caution">
    <text evidence="2">The sequence shown here is derived from an EMBL/GenBank/DDBJ whole genome shotgun (WGS) entry which is preliminary data.</text>
</comment>
<sequence>MFDPKNNIRNHSASPATSTLILSESVNGIPSSISLMIFLSLASLQSLNVESQVIKSARLLDLVIRDYTFRSYNKNFRTGKLQKINLPANLSGILVDTIRFRCGSLHRYGAKIKEFHLDIGTYVHPCSKRVMLVRQNLGSNWSSLYYDNYELSGYQLISPVLGLLAYNVGRTGNTTVPSELGIQAGKKPITIDFGSTTLLNTNSGIIPLCASFDQDGKVTLSNQARPRVCVATRDGHFGLVVESPLMPLRRKVGKWKIAIGSSIGAALGAFLLSLLMIAMLVNAKKKARMEELERRAYEEEALQVSMVGHVRAVTASGTRTSPIIEHYEYRHPPPHPPAN</sequence>